<proteinExistence type="predicted"/>
<evidence type="ECO:0000259" key="3">
    <source>
        <dbReference type="Pfam" id="PF22746"/>
    </source>
</evidence>
<feature type="domain" description="YvlB/LiaX N-terminal" evidence="3">
    <location>
        <begin position="3"/>
        <end position="33"/>
    </location>
</feature>
<evidence type="ECO:0000313" key="5">
    <source>
        <dbReference type="Proteomes" id="UP001344888"/>
    </source>
</evidence>
<feature type="compositionally biased region" description="Basic and acidic residues" evidence="1">
    <location>
        <begin position="44"/>
        <end position="60"/>
    </location>
</feature>
<evidence type="ECO:0000259" key="2">
    <source>
        <dbReference type="Pfam" id="PF13349"/>
    </source>
</evidence>
<feature type="region of interest" description="Disordered" evidence="1">
    <location>
        <begin position="35"/>
        <end position="60"/>
    </location>
</feature>
<protein>
    <submittedName>
        <fullName evidence="4">DUF4097 family beta strand repeat-containing protein</fullName>
    </submittedName>
</protein>
<feature type="domain" description="DUF4097" evidence="2">
    <location>
        <begin position="149"/>
        <end position="332"/>
    </location>
</feature>
<dbReference type="Pfam" id="PF22746">
    <property type="entry name" value="SHOCT-like_DUF2089-C"/>
    <property type="match status" value="1"/>
</dbReference>
<dbReference type="RefSeq" id="WP_326123311.1">
    <property type="nucleotide sequence ID" value="NZ_JARSFG010000014.1"/>
</dbReference>
<organism evidence="4 5">
    <name type="scientific">Metasolibacillus meyeri</name>
    <dbReference type="NCBI Taxonomy" id="1071052"/>
    <lineage>
        <taxon>Bacteria</taxon>
        <taxon>Bacillati</taxon>
        <taxon>Bacillota</taxon>
        <taxon>Bacilli</taxon>
        <taxon>Bacillales</taxon>
        <taxon>Caryophanaceae</taxon>
        <taxon>Metasolibacillus</taxon>
    </lineage>
</organism>
<dbReference type="Proteomes" id="UP001344888">
    <property type="component" value="Unassembled WGS sequence"/>
</dbReference>
<dbReference type="Pfam" id="PF13349">
    <property type="entry name" value="DUF4097"/>
    <property type="match status" value="1"/>
</dbReference>
<keyword evidence="5" id="KW-1185">Reference proteome</keyword>
<reference evidence="4 5" key="1">
    <citation type="submission" date="2023-03" db="EMBL/GenBank/DDBJ databases">
        <title>Bacillus Genome Sequencing.</title>
        <authorList>
            <person name="Dunlap C."/>
        </authorList>
    </citation>
    <scope>NUCLEOTIDE SEQUENCE [LARGE SCALE GENOMIC DNA]</scope>
    <source>
        <strain evidence="4 5">B-59205</strain>
    </source>
</reference>
<sequence length="396" mass="43627">MQNERQRILKLVENGTISAEEAIVLLEGLGKGEPTQATVPVAPKLEEKKEGFTKADDSEKQKSTGFEDLFNKAFNDKEANKKMNEFMNDLKEDLSQFSNRMMGLMNGAFSKVKEFDFEFPFGEKVEFNKTYVYNADEVSGFEVDLPSGKLTIEKATDNKILVEANLKVAKSDGDEEQTIAKFTNDFVTLRDGKLTIATAVKMSSVDLHVYVPEKHYDIFIVRLLNGGVTVSGIHSTLLKLKTYNGAVRIENTEFQRADLNSGNGMIEARLVKGEDLEAESVNGRIYIDGDIQEIEAESVNGAVTLTTSSERARKLKGSTVAGAVELYIPKNLALDGRAMTNFGKTDVGLPDVAISTSEDQFLLKTAHFSKVVEGAPVLKIAGETRTGSVIVRYHNN</sequence>
<accession>A0AAW9NUN3</accession>
<name>A0AAW9NUN3_9BACL</name>
<dbReference type="InterPro" id="IPR053959">
    <property type="entry name" value="YvlB/LiaX_N"/>
</dbReference>
<evidence type="ECO:0000313" key="4">
    <source>
        <dbReference type="EMBL" id="MEC1178846.1"/>
    </source>
</evidence>
<comment type="caution">
    <text evidence="4">The sequence shown here is derived from an EMBL/GenBank/DDBJ whole genome shotgun (WGS) entry which is preliminary data.</text>
</comment>
<gene>
    <name evidence="4" type="ORF">P9B03_10155</name>
</gene>
<evidence type="ECO:0000256" key="1">
    <source>
        <dbReference type="SAM" id="MobiDB-lite"/>
    </source>
</evidence>
<dbReference type="InterPro" id="IPR025164">
    <property type="entry name" value="Toastrack_DUF4097"/>
</dbReference>
<dbReference type="AlphaFoldDB" id="A0AAW9NUN3"/>
<dbReference type="EMBL" id="JARSFG010000014">
    <property type="protein sequence ID" value="MEC1178846.1"/>
    <property type="molecule type" value="Genomic_DNA"/>
</dbReference>